<keyword evidence="2" id="KW-1185">Reference proteome</keyword>
<sequence length="149" mass="15698">MFVMLSLVAVGPTRIGDRAEPTDTASDAVPVTAVQRRHSGNSVRIPVGLRVPVRTSSSLQLEIQGEDQSERGRLNCTAVSPDGQSIQLIRSHTHEEPEPAEDGSMWTPLWQLIVPSGSVHIACVDGKPSGAGTAGAFVRLVVLGPVLSA</sequence>
<reference evidence="1 2" key="1">
    <citation type="submission" date="2015-09" db="EMBL/GenBank/DDBJ databases">
        <title>Genome Sequences of Mycobacterium immunogenum Isolates, Recuperated from a Chloraminated Drinking Water Distribution System Simulator Subjected to Episodes of Nitrification.</title>
        <authorList>
            <person name="Gomez-Alvarez V."/>
            <person name="Revetta R.P."/>
        </authorList>
    </citation>
    <scope>NUCLEOTIDE SEQUENCE [LARGE SCALE GENOMIC DNA]</scope>
    <source>
        <strain evidence="1 2">H076</strain>
    </source>
</reference>
<gene>
    <name evidence="1" type="ORF">AN912_29265</name>
</gene>
<evidence type="ECO:0008006" key="3">
    <source>
        <dbReference type="Google" id="ProtNLM"/>
    </source>
</evidence>
<protein>
    <recommendedName>
        <fullName evidence="3">Secreted protein</fullName>
    </recommendedName>
</protein>
<accession>A0ABR5LI23</accession>
<comment type="caution">
    <text evidence="1">The sequence shown here is derived from an EMBL/GenBank/DDBJ whole genome shotgun (WGS) entry which is preliminary data.</text>
</comment>
<dbReference type="Proteomes" id="UP000037962">
    <property type="component" value="Unassembled WGS sequence"/>
</dbReference>
<name>A0ABR5LI23_9MYCO</name>
<organism evidence="1 2">
    <name type="scientific">Mycobacteroides immunogenum</name>
    <dbReference type="NCBI Taxonomy" id="83262"/>
    <lineage>
        <taxon>Bacteria</taxon>
        <taxon>Bacillati</taxon>
        <taxon>Actinomycetota</taxon>
        <taxon>Actinomycetes</taxon>
        <taxon>Mycobacteriales</taxon>
        <taxon>Mycobacteriaceae</taxon>
        <taxon>Mycobacteroides</taxon>
    </lineage>
</organism>
<proteinExistence type="predicted"/>
<evidence type="ECO:0000313" key="1">
    <source>
        <dbReference type="EMBL" id="KPG21936.1"/>
    </source>
</evidence>
<dbReference type="EMBL" id="LJFS01000070">
    <property type="protein sequence ID" value="KPG21936.1"/>
    <property type="molecule type" value="Genomic_DNA"/>
</dbReference>
<evidence type="ECO:0000313" key="2">
    <source>
        <dbReference type="Proteomes" id="UP000037962"/>
    </source>
</evidence>